<keyword evidence="1" id="KW-0472">Membrane</keyword>
<sequence>MSKITFDDYKKAIKTQYEKKKAEDDTGILKNPSPAQLRNLCLIFFDKSLSNNDKTTMKLFFNVKEEESLRRAIENCEISRFRPIRSFLLGGINSENKARIEMAAIIVGLTPRPYEKFCQNTGVIEIVDENFSENELEEVGVVPKKNIEVVTKKEGIITDKGGDKKIMTIAIVLISLFFTGYMAKNIFFPTKQCMQWQANHYEAVDCLNNQLGIGQLNLIVPVDEPTMKLKKLDSKAEQVFFINDKPVVWYSKENGKIELFNQYGLHPESGKPLRPITNYIIEKYQLRSKE</sequence>
<dbReference type="EMBL" id="QUNI01000020">
    <property type="protein sequence ID" value="REG90495.1"/>
    <property type="molecule type" value="Genomic_DNA"/>
</dbReference>
<evidence type="ECO:0000256" key="1">
    <source>
        <dbReference type="SAM" id="Phobius"/>
    </source>
</evidence>
<dbReference type="RefSeq" id="WP_115815191.1">
    <property type="nucleotide sequence ID" value="NZ_QUNI01000020.1"/>
</dbReference>
<keyword evidence="1" id="KW-1133">Transmembrane helix</keyword>
<name>A0A3E0DX14_9FLAO</name>
<protein>
    <submittedName>
        <fullName evidence="2">Uncharacterized protein</fullName>
    </submittedName>
</protein>
<dbReference type="Proteomes" id="UP000257136">
    <property type="component" value="Unassembled WGS sequence"/>
</dbReference>
<dbReference type="OrthoDB" id="1340494at2"/>
<keyword evidence="3" id="KW-1185">Reference proteome</keyword>
<gene>
    <name evidence="2" type="ORF">C8P67_12022</name>
</gene>
<feature type="transmembrane region" description="Helical" evidence="1">
    <location>
        <begin position="166"/>
        <end position="183"/>
    </location>
</feature>
<reference evidence="2 3" key="1">
    <citation type="submission" date="2018-08" db="EMBL/GenBank/DDBJ databases">
        <title>Genomic Encyclopedia of Archaeal and Bacterial Type Strains, Phase II (KMG-II): from individual species to whole genera.</title>
        <authorList>
            <person name="Goeker M."/>
        </authorList>
    </citation>
    <scope>NUCLEOTIDE SEQUENCE [LARGE SCALE GENOMIC DNA]</scope>
    <source>
        <strain evidence="2 3">DSM 100880</strain>
    </source>
</reference>
<evidence type="ECO:0000313" key="2">
    <source>
        <dbReference type="EMBL" id="REG90495.1"/>
    </source>
</evidence>
<organism evidence="2 3">
    <name type="scientific">Flavobacterium aquicola</name>
    <dbReference type="NCBI Taxonomy" id="1682742"/>
    <lineage>
        <taxon>Bacteria</taxon>
        <taxon>Pseudomonadati</taxon>
        <taxon>Bacteroidota</taxon>
        <taxon>Flavobacteriia</taxon>
        <taxon>Flavobacteriales</taxon>
        <taxon>Flavobacteriaceae</taxon>
        <taxon>Flavobacterium</taxon>
    </lineage>
</organism>
<dbReference type="AlphaFoldDB" id="A0A3E0DX14"/>
<proteinExistence type="predicted"/>
<evidence type="ECO:0000313" key="3">
    <source>
        <dbReference type="Proteomes" id="UP000257136"/>
    </source>
</evidence>
<keyword evidence="1" id="KW-0812">Transmembrane</keyword>
<accession>A0A3E0DX14</accession>
<comment type="caution">
    <text evidence="2">The sequence shown here is derived from an EMBL/GenBank/DDBJ whole genome shotgun (WGS) entry which is preliminary data.</text>
</comment>